<dbReference type="EMBL" id="UYWX01000260">
    <property type="protein sequence ID" value="VDM17804.1"/>
    <property type="molecule type" value="Genomic_DNA"/>
</dbReference>
<reference evidence="2 3" key="2">
    <citation type="submission" date="2018-11" db="EMBL/GenBank/DDBJ databases">
        <authorList>
            <consortium name="Pathogen Informatics"/>
        </authorList>
    </citation>
    <scope>NUCLEOTIDE SEQUENCE [LARGE SCALE GENOMIC DNA]</scope>
</reference>
<accession>A0A158RDQ6</accession>
<feature type="compositionally biased region" description="Polar residues" evidence="1">
    <location>
        <begin position="149"/>
        <end position="169"/>
    </location>
</feature>
<feature type="compositionally biased region" description="Low complexity" evidence="1">
    <location>
        <begin position="126"/>
        <end position="138"/>
    </location>
</feature>
<organism evidence="4">
    <name type="scientific">Hydatigena taeniaeformis</name>
    <name type="common">Feline tapeworm</name>
    <name type="synonym">Taenia taeniaeformis</name>
    <dbReference type="NCBI Taxonomy" id="6205"/>
    <lineage>
        <taxon>Eukaryota</taxon>
        <taxon>Metazoa</taxon>
        <taxon>Spiralia</taxon>
        <taxon>Lophotrochozoa</taxon>
        <taxon>Platyhelminthes</taxon>
        <taxon>Cestoda</taxon>
        <taxon>Eucestoda</taxon>
        <taxon>Cyclophyllidea</taxon>
        <taxon>Taeniidae</taxon>
        <taxon>Hydatigera</taxon>
    </lineage>
</organism>
<reference evidence="4" key="1">
    <citation type="submission" date="2016-04" db="UniProtKB">
        <authorList>
            <consortium name="WormBaseParasite"/>
        </authorList>
    </citation>
    <scope>IDENTIFICATION</scope>
</reference>
<gene>
    <name evidence="2" type="ORF">TTAC_LOCUS1319</name>
</gene>
<dbReference type="Proteomes" id="UP000274429">
    <property type="component" value="Unassembled WGS sequence"/>
</dbReference>
<dbReference type="AlphaFoldDB" id="A0A158RDQ6"/>
<evidence type="ECO:0000256" key="1">
    <source>
        <dbReference type="SAM" id="MobiDB-lite"/>
    </source>
</evidence>
<evidence type="ECO:0000313" key="3">
    <source>
        <dbReference type="Proteomes" id="UP000274429"/>
    </source>
</evidence>
<dbReference type="OrthoDB" id="6272591at2759"/>
<proteinExistence type="predicted"/>
<evidence type="ECO:0000313" key="4">
    <source>
        <dbReference type="WBParaSite" id="TTAC_0000133201-mRNA-1"/>
    </source>
</evidence>
<dbReference type="WBParaSite" id="TTAC_0000133201-mRNA-1">
    <property type="protein sequence ID" value="TTAC_0000133201-mRNA-1"/>
    <property type="gene ID" value="TTAC_0000133201"/>
</dbReference>
<sequence length="176" mass="19084">MKQGFLSRFTRSAGCAPVGWPADDVAEIDASVNELKKITSDILKKLSSYLPPNSSSTVRSLDLTPFHFDPLQLSGGSGDRLVNRATKLEEIRQKNLPTHNALHSEFNGSSTCSNDTRSQEHDSNAEGDSGSYEASSSKEASKNGESSETRFFTNGNAMNMSEKSDQTFVVSELGKV</sequence>
<feature type="compositionally biased region" description="Polar residues" evidence="1">
    <location>
        <begin position="106"/>
        <end position="116"/>
    </location>
</feature>
<evidence type="ECO:0000313" key="2">
    <source>
        <dbReference type="EMBL" id="VDM17804.1"/>
    </source>
</evidence>
<name>A0A158RDQ6_HYDTA</name>
<feature type="compositionally biased region" description="Basic and acidic residues" evidence="1">
    <location>
        <begin position="139"/>
        <end position="148"/>
    </location>
</feature>
<protein>
    <submittedName>
        <fullName evidence="4">Syntaxin-6_N domain-containing protein</fullName>
    </submittedName>
</protein>
<keyword evidence="3" id="KW-1185">Reference proteome</keyword>
<feature type="region of interest" description="Disordered" evidence="1">
    <location>
        <begin position="94"/>
        <end position="176"/>
    </location>
</feature>